<dbReference type="SUPFAM" id="SSF53756">
    <property type="entry name" value="UDP-Glycosyltransferase/glycogen phosphorylase"/>
    <property type="match status" value="1"/>
</dbReference>
<organism evidence="3 4">
    <name type="scientific">Corchorus olitorius</name>
    <dbReference type="NCBI Taxonomy" id="93759"/>
    <lineage>
        <taxon>Eukaryota</taxon>
        <taxon>Viridiplantae</taxon>
        <taxon>Streptophyta</taxon>
        <taxon>Embryophyta</taxon>
        <taxon>Tracheophyta</taxon>
        <taxon>Spermatophyta</taxon>
        <taxon>Magnoliopsida</taxon>
        <taxon>eudicotyledons</taxon>
        <taxon>Gunneridae</taxon>
        <taxon>Pentapetalae</taxon>
        <taxon>rosids</taxon>
        <taxon>malvids</taxon>
        <taxon>Malvales</taxon>
        <taxon>Malvaceae</taxon>
        <taxon>Grewioideae</taxon>
        <taxon>Apeibeae</taxon>
        <taxon>Corchorus</taxon>
    </lineage>
</organism>
<comment type="caution">
    <text evidence="3">The sequence shown here is derived from an EMBL/GenBank/DDBJ whole genome shotgun (WGS) entry which is preliminary data.</text>
</comment>
<dbReference type="PANTHER" id="PTHR48048:SF45">
    <property type="entry name" value="GLYCOSYLTRANSFERASE"/>
    <property type="match status" value="1"/>
</dbReference>
<dbReference type="Gene3D" id="3.40.50.2000">
    <property type="entry name" value="Glycogen Phosphorylase B"/>
    <property type="match status" value="4"/>
</dbReference>
<protein>
    <submittedName>
        <fullName evidence="3">UDP-glucuronosyl/UDP-glucosyltransferase</fullName>
    </submittedName>
</protein>
<evidence type="ECO:0000256" key="1">
    <source>
        <dbReference type="ARBA" id="ARBA00009995"/>
    </source>
</evidence>
<evidence type="ECO:0000313" key="3">
    <source>
        <dbReference type="EMBL" id="OMO89016.1"/>
    </source>
</evidence>
<keyword evidence="2" id="KW-0808">Transferase</keyword>
<dbReference type="AlphaFoldDB" id="A0A1R3J2L2"/>
<dbReference type="EMBL" id="AWUE01016917">
    <property type="protein sequence ID" value="OMO89016.1"/>
    <property type="molecule type" value="Genomic_DNA"/>
</dbReference>
<dbReference type="PANTHER" id="PTHR48048">
    <property type="entry name" value="GLYCOSYLTRANSFERASE"/>
    <property type="match status" value="1"/>
</dbReference>
<reference evidence="4" key="1">
    <citation type="submission" date="2013-09" db="EMBL/GenBank/DDBJ databases">
        <title>Corchorus olitorius genome sequencing.</title>
        <authorList>
            <person name="Alam M."/>
            <person name="Haque M.S."/>
            <person name="Islam M.S."/>
            <person name="Emdad E.M."/>
            <person name="Islam M.M."/>
            <person name="Ahmed B."/>
            <person name="Halim A."/>
            <person name="Hossen Q.M.M."/>
            <person name="Hossain M.Z."/>
            <person name="Ahmed R."/>
            <person name="Khan M.M."/>
            <person name="Islam R."/>
            <person name="Rashid M.M."/>
            <person name="Khan S.A."/>
            <person name="Rahman M.S."/>
            <person name="Alam M."/>
            <person name="Yahiya A.S."/>
            <person name="Khan M.S."/>
            <person name="Azam M.S."/>
            <person name="Haque T."/>
            <person name="Lashkar M.Z.H."/>
            <person name="Akhand A.I."/>
            <person name="Morshed G."/>
            <person name="Roy S."/>
            <person name="Uddin K.S."/>
            <person name="Rabeya T."/>
            <person name="Hossain A.S."/>
            <person name="Chowdhury A."/>
            <person name="Snigdha A.R."/>
            <person name="Mortoza M.S."/>
            <person name="Matin S.A."/>
            <person name="Hoque S.M.E."/>
            <person name="Islam M.K."/>
            <person name="Roy D.K."/>
            <person name="Haider R."/>
            <person name="Moosa M.M."/>
            <person name="Elias S.M."/>
            <person name="Hasan A.M."/>
            <person name="Jahan S."/>
            <person name="Shafiuddin M."/>
            <person name="Mahmood N."/>
            <person name="Shommy N.S."/>
        </authorList>
    </citation>
    <scope>NUCLEOTIDE SEQUENCE [LARGE SCALE GENOMIC DNA]</scope>
    <source>
        <strain evidence="4">cv. O-4</strain>
    </source>
</reference>
<dbReference type="InterPro" id="IPR050481">
    <property type="entry name" value="UDP-glycosyltransf_plant"/>
</dbReference>
<accession>A0A1R3J2L2</accession>
<dbReference type="OrthoDB" id="5835829at2759"/>
<dbReference type="CDD" id="cd03784">
    <property type="entry name" value="GT1_Gtf-like"/>
    <property type="match status" value="1"/>
</dbReference>
<dbReference type="Proteomes" id="UP000187203">
    <property type="component" value="Unassembled WGS sequence"/>
</dbReference>
<evidence type="ECO:0000256" key="2">
    <source>
        <dbReference type="ARBA" id="ARBA00022679"/>
    </source>
</evidence>
<dbReference type="GO" id="GO:0035251">
    <property type="term" value="F:UDP-glucosyltransferase activity"/>
    <property type="evidence" value="ECO:0007669"/>
    <property type="project" value="InterPro"/>
</dbReference>
<dbReference type="STRING" id="93759.A0A1R3J2L2"/>
<name>A0A1R3J2L2_9ROSI</name>
<comment type="similarity">
    <text evidence="1">Belongs to the UDP-glycosyltransferase family.</text>
</comment>
<proteinExistence type="inferred from homology"/>
<dbReference type="InterPro" id="IPR002213">
    <property type="entry name" value="UDP_glucos_trans"/>
</dbReference>
<keyword evidence="4" id="KW-1185">Reference proteome</keyword>
<gene>
    <name evidence="3" type="ORF">COLO4_19981</name>
</gene>
<sequence length="427" mass="47886">MERTELVFIPAPGLVGHLKPIVKFAQLLIDRNDHLSIKFLIMKLPSDSTIDNYIESIASSSLSQQIHFIHLPHQELMLESNSSFLYLFVENHKSYVKETIAKLIQPDSTSSPTRLAGIVVDMFCFTMIDVAKEFDIPSYVFFTFGAGFLGLMLHCASLVDNQNKDFISVLEGSETELMVPCFACPVPAKVLPPTALDTEFGLNMARRLIEAKSIIVNTFEELEFYALNSLVNEATPPIYPVGPILELEGGVGSSDETNVQNSDIINWLDQQPPSSVVYLCFGSKGYFNKDQVKEIACGLESSGFRFIWSLRLVPTKDGQVTLPGEHTHLYQVLPDGFLERTAGTGLVVEEITLDYRRDFDKSNVDTVTAEEIERGIRRVMEENSTTRRKVKMMREKCREAVMEGGSSYSSFDRLIKDIINHSNQGSQ</sequence>
<evidence type="ECO:0000313" key="4">
    <source>
        <dbReference type="Proteomes" id="UP000187203"/>
    </source>
</evidence>